<comment type="caution">
    <text evidence="1">The sequence shown here is derived from an EMBL/GenBank/DDBJ whole genome shotgun (WGS) entry which is preliminary data.</text>
</comment>
<evidence type="ECO:0000313" key="1">
    <source>
        <dbReference type="EMBL" id="KAI3689979.1"/>
    </source>
</evidence>
<name>A0ACB8YYE1_CICIN</name>
<keyword evidence="2" id="KW-1185">Reference proteome</keyword>
<protein>
    <submittedName>
        <fullName evidence="1">Uncharacterized protein</fullName>
    </submittedName>
</protein>
<dbReference type="EMBL" id="CM042017">
    <property type="protein sequence ID" value="KAI3689979.1"/>
    <property type="molecule type" value="Genomic_DNA"/>
</dbReference>
<sequence>MNCIDRRRREIVPLTSSVVTLWYSPPERLVGATHYGVVVDLWSTGCILGELYAGKLIMPVRTEQCSNLTQPYRRWIEETFIDVPSFAITLIETLLAIDRSERQTASSAFKSEFFTTKPHDCDPSSLPKYPPSKEIDAKLREEEARRQRAECKGQKAEKESRGPRDPQEISVPDANADPRLSHYSKDSIDDSKPPQPPMPESYYGPLIAGSWTKSTKNYDDVSTTSRADLSSLSGLLSSGYRNTPKISVTWKNMTGKI</sequence>
<gene>
    <name evidence="1" type="ORF">L2E82_47951</name>
</gene>
<proteinExistence type="predicted"/>
<reference evidence="1 2" key="2">
    <citation type="journal article" date="2022" name="Mol. Ecol. Resour.">
        <title>The genomes of chicory, endive, great burdock and yacon provide insights into Asteraceae paleo-polyploidization history and plant inulin production.</title>
        <authorList>
            <person name="Fan W."/>
            <person name="Wang S."/>
            <person name="Wang H."/>
            <person name="Wang A."/>
            <person name="Jiang F."/>
            <person name="Liu H."/>
            <person name="Zhao H."/>
            <person name="Xu D."/>
            <person name="Zhang Y."/>
        </authorList>
    </citation>
    <scope>NUCLEOTIDE SEQUENCE [LARGE SCALE GENOMIC DNA]</scope>
    <source>
        <strain evidence="2">cv. Punajuju</strain>
        <tissue evidence="1">Leaves</tissue>
    </source>
</reference>
<accession>A0ACB8YYE1</accession>
<organism evidence="1 2">
    <name type="scientific">Cichorium intybus</name>
    <name type="common">Chicory</name>
    <dbReference type="NCBI Taxonomy" id="13427"/>
    <lineage>
        <taxon>Eukaryota</taxon>
        <taxon>Viridiplantae</taxon>
        <taxon>Streptophyta</taxon>
        <taxon>Embryophyta</taxon>
        <taxon>Tracheophyta</taxon>
        <taxon>Spermatophyta</taxon>
        <taxon>Magnoliopsida</taxon>
        <taxon>eudicotyledons</taxon>
        <taxon>Gunneridae</taxon>
        <taxon>Pentapetalae</taxon>
        <taxon>asterids</taxon>
        <taxon>campanulids</taxon>
        <taxon>Asterales</taxon>
        <taxon>Asteraceae</taxon>
        <taxon>Cichorioideae</taxon>
        <taxon>Cichorieae</taxon>
        <taxon>Cichoriinae</taxon>
        <taxon>Cichorium</taxon>
    </lineage>
</organism>
<evidence type="ECO:0000313" key="2">
    <source>
        <dbReference type="Proteomes" id="UP001055811"/>
    </source>
</evidence>
<reference evidence="2" key="1">
    <citation type="journal article" date="2022" name="Mol. Ecol. Resour.">
        <title>The genomes of chicory, endive, great burdock and yacon provide insights into Asteraceae palaeo-polyploidization history and plant inulin production.</title>
        <authorList>
            <person name="Fan W."/>
            <person name="Wang S."/>
            <person name="Wang H."/>
            <person name="Wang A."/>
            <person name="Jiang F."/>
            <person name="Liu H."/>
            <person name="Zhao H."/>
            <person name="Xu D."/>
            <person name="Zhang Y."/>
        </authorList>
    </citation>
    <scope>NUCLEOTIDE SEQUENCE [LARGE SCALE GENOMIC DNA]</scope>
    <source>
        <strain evidence="2">cv. Punajuju</strain>
    </source>
</reference>
<dbReference type="Proteomes" id="UP001055811">
    <property type="component" value="Linkage Group LG09"/>
</dbReference>